<comment type="similarity">
    <text evidence="1">Belongs to the AB hydrolase superfamily. AB hydrolase 2 family.</text>
</comment>
<dbReference type="Proteomes" id="UP000070700">
    <property type="component" value="Unassembled WGS sequence"/>
</dbReference>
<dbReference type="GeneID" id="28822739"/>
<dbReference type="Pfam" id="PF02230">
    <property type="entry name" value="Abhydrolase_2"/>
    <property type="match status" value="1"/>
</dbReference>
<dbReference type="PANTHER" id="PTHR10655">
    <property type="entry name" value="LYSOPHOSPHOLIPASE-RELATED"/>
    <property type="match status" value="1"/>
</dbReference>
<evidence type="ECO:0000313" key="4">
    <source>
        <dbReference type="Proteomes" id="UP000070700"/>
    </source>
</evidence>
<dbReference type="RefSeq" id="XP_018073330.1">
    <property type="nucleotide sequence ID" value="XM_018213013.1"/>
</dbReference>
<gene>
    <name evidence="3" type="ORF">LY89DRAFT_668014</name>
</gene>
<name>A0A194XFK3_MOLSC</name>
<dbReference type="GO" id="GO:0008474">
    <property type="term" value="F:palmitoyl-(protein) hydrolase activity"/>
    <property type="evidence" value="ECO:0007669"/>
    <property type="project" value="TreeGrafter"/>
</dbReference>
<keyword evidence="4" id="KW-1185">Reference proteome</keyword>
<reference evidence="3 4" key="1">
    <citation type="submission" date="2015-10" db="EMBL/GenBank/DDBJ databases">
        <title>Full genome of DAOMC 229536 Phialocephala scopiformis, a fungal endophyte of spruce producing the potent anti-insectan compound rugulosin.</title>
        <authorList>
            <consortium name="DOE Joint Genome Institute"/>
            <person name="Walker A.K."/>
            <person name="Frasz S.L."/>
            <person name="Seifert K.A."/>
            <person name="Miller J.D."/>
            <person name="Mondo S.J."/>
            <person name="Labutti K."/>
            <person name="Lipzen A."/>
            <person name="Dockter R."/>
            <person name="Kennedy M."/>
            <person name="Grigoriev I.V."/>
            <person name="Spatafora J.W."/>
        </authorList>
    </citation>
    <scope>NUCLEOTIDE SEQUENCE [LARGE SCALE GENOMIC DNA]</scope>
    <source>
        <strain evidence="3 4">CBS 120377</strain>
    </source>
</reference>
<dbReference type="InterPro" id="IPR003140">
    <property type="entry name" value="PLipase/COase/thioEstase"/>
</dbReference>
<dbReference type="Gene3D" id="3.40.50.1820">
    <property type="entry name" value="alpha/beta hydrolase"/>
    <property type="match status" value="1"/>
</dbReference>
<dbReference type="InParanoid" id="A0A194XFK3"/>
<dbReference type="GO" id="GO:0005737">
    <property type="term" value="C:cytoplasm"/>
    <property type="evidence" value="ECO:0007669"/>
    <property type="project" value="TreeGrafter"/>
</dbReference>
<dbReference type="PANTHER" id="PTHR10655:SF63">
    <property type="entry name" value="PHOSPHOLIPASE_CARBOXYLESTERASE_THIOESTERASE DOMAIN-CONTAINING PROTEIN"/>
    <property type="match status" value="1"/>
</dbReference>
<dbReference type="GO" id="GO:0052689">
    <property type="term" value="F:carboxylic ester hydrolase activity"/>
    <property type="evidence" value="ECO:0007669"/>
    <property type="project" value="TreeGrafter"/>
</dbReference>
<feature type="domain" description="Phospholipase/carboxylesterase/thioesterase" evidence="2">
    <location>
        <begin position="5"/>
        <end position="174"/>
    </location>
</feature>
<protein>
    <submittedName>
        <fullName evidence="3">Alpha/beta-hydrolase</fullName>
    </submittedName>
</protein>
<sequence>MLHHDEPYIIHPEGKHTHTLILIHGTSTSGPEFAKGFLDFEFNLQNPPRKTTLRNEFRKGGVLDGVRVVFPSGSLKKITALEGREGHAWFNVHQWGDRTVGEDEQVVGMRESLVYLKGLVEAEEKLVGVRKRIVLGGFSQGSAMGVIAVLSGELGGIGGFVGLSGWLPFRRQIDEVMGEEKEGLRAESEVVEKGERGWKKPWRLMWDFVLSCAAKVSWMFSWILRRRSRKVVTSEQEKQVTRRRGLAVQYVRTLLSLPSRILDIETTMPILLGHGDQDLKVRYEWALQMRHSLLGMGLNLKSKTYDGVKHWYCEPEMKDLILILQKVWKLT</sequence>
<dbReference type="InterPro" id="IPR029058">
    <property type="entry name" value="AB_hydrolase_fold"/>
</dbReference>
<dbReference type="SUPFAM" id="SSF53474">
    <property type="entry name" value="alpha/beta-Hydrolases"/>
    <property type="match status" value="1"/>
</dbReference>
<evidence type="ECO:0000313" key="3">
    <source>
        <dbReference type="EMBL" id="KUJ18975.1"/>
    </source>
</evidence>
<dbReference type="EMBL" id="KQ947412">
    <property type="protein sequence ID" value="KUJ18975.1"/>
    <property type="molecule type" value="Genomic_DNA"/>
</dbReference>
<proteinExistence type="inferred from homology"/>
<evidence type="ECO:0000256" key="1">
    <source>
        <dbReference type="ARBA" id="ARBA00006499"/>
    </source>
</evidence>
<organism evidence="3 4">
    <name type="scientific">Mollisia scopiformis</name>
    <name type="common">Conifer needle endophyte fungus</name>
    <name type="synonym">Phialocephala scopiformis</name>
    <dbReference type="NCBI Taxonomy" id="149040"/>
    <lineage>
        <taxon>Eukaryota</taxon>
        <taxon>Fungi</taxon>
        <taxon>Dikarya</taxon>
        <taxon>Ascomycota</taxon>
        <taxon>Pezizomycotina</taxon>
        <taxon>Leotiomycetes</taxon>
        <taxon>Helotiales</taxon>
        <taxon>Mollisiaceae</taxon>
        <taxon>Mollisia</taxon>
    </lineage>
</organism>
<accession>A0A194XFK3</accession>
<dbReference type="AlphaFoldDB" id="A0A194XFK3"/>
<dbReference type="InterPro" id="IPR050565">
    <property type="entry name" value="LYPA1-2/EST-like"/>
</dbReference>
<dbReference type="KEGG" id="psco:LY89DRAFT_668014"/>
<dbReference type="OrthoDB" id="2418081at2759"/>
<evidence type="ECO:0000259" key="2">
    <source>
        <dbReference type="Pfam" id="PF02230"/>
    </source>
</evidence>
<keyword evidence="3" id="KW-0378">Hydrolase</keyword>